<dbReference type="AlphaFoldDB" id="M4BS24"/>
<dbReference type="EMBL" id="JH598687">
    <property type="status" value="NOT_ANNOTATED_CDS"/>
    <property type="molecule type" value="Genomic_DNA"/>
</dbReference>
<dbReference type="VEuPathDB" id="FungiDB:HpaG809214"/>
<dbReference type="Proteomes" id="UP000011713">
    <property type="component" value="Unassembled WGS sequence"/>
</dbReference>
<proteinExistence type="predicted"/>
<dbReference type="HOGENOM" id="CLU_2854460_0_0_1"/>
<accession>M4BS24</accession>
<evidence type="ECO:0000313" key="1">
    <source>
        <dbReference type="EnsemblProtists" id="HpaP809214"/>
    </source>
</evidence>
<evidence type="ECO:0000313" key="2">
    <source>
        <dbReference type="Proteomes" id="UP000011713"/>
    </source>
</evidence>
<name>M4BS24_HYAAE</name>
<organism evidence="1 2">
    <name type="scientific">Hyaloperonospora arabidopsidis (strain Emoy2)</name>
    <name type="common">Downy mildew agent</name>
    <name type="synonym">Peronospora arabidopsidis</name>
    <dbReference type="NCBI Taxonomy" id="559515"/>
    <lineage>
        <taxon>Eukaryota</taxon>
        <taxon>Sar</taxon>
        <taxon>Stramenopiles</taxon>
        <taxon>Oomycota</taxon>
        <taxon>Peronosporomycetes</taxon>
        <taxon>Peronosporales</taxon>
        <taxon>Peronosporaceae</taxon>
        <taxon>Hyaloperonospora</taxon>
    </lineage>
</organism>
<dbReference type="InParanoid" id="M4BS24"/>
<keyword evidence="2" id="KW-1185">Reference proteome</keyword>
<reference evidence="1" key="2">
    <citation type="submission" date="2015-06" db="UniProtKB">
        <authorList>
            <consortium name="EnsemblProtists"/>
        </authorList>
    </citation>
    <scope>IDENTIFICATION</scope>
    <source>
        <strain evidence="1">Emoy2</strain>
    </source>
</reference>
<protein>
    <submittedName>
        <fullName evidence="1">Uncharacterized protein</fullName>
    </submittedName>
</protein>
<sequence>MRGSGLSEKTQRGLQMCSALFELKCPVVAGSRGWEEELKRRLRLLSQQLLERRGWSLSGASPLGG</sequence>
<reference evidence="2" key="1">
    <citation type="journal article" date="2010" name="Science">
        <title>Signatures of adaptation to obligate biotrophy in the Hyaloperonospora arabidopsidis genome.</title>
        <authorList>
            <person name="Baxter L."/>
            <person name="Tripathy S."/>
            <person name="Ishaque N."/>
            <person name="Boot N."/>
            <person name="Cabral A."/>
            <person name="Kemen E."/>
            <person name="Thines M."/>
            <person name="Ah-Fong A."/>
            <person name="Anderson R."/>
            <person name="Badejoko W."/>
            <person name="Bittner-Eddy P."/>
            <person name="Boore J.L."/>
            <person name="Chibucos M.C."/>
            <person name="Coates M."/>
            <person name="Dehal P."/>
            <person name="Delehaunty K."/>
            <person name="Dong S."/>
            <person name="Downton P."/>
            <person name="Dumas B."/>
            <person name="Fabro G."/>
            <person name="Fronick C."/>
            <person name="Fuerstenberg S.I."/>
            <person name="Fulton L."/>
            <person name="Gaulin E."/>
            <person name="Govers F."/>
            <person name="Hughes L."/>
            <person name="Humphray S."/>
            <person name="Jiang R.H."/>
            <person name="Judelson H."/>
            <person name="Kamoun S."/>
            <person name="Kyung K."/>
            <person name="Meijer H."/>
            <person name="Minx P."/>
            <person name="Morris P."/>
            <person name="Nelson J."/>
            <person name="Phuntumart V."/>
            <person name="Qutob D."/>
            <person name="Rehmany A."/>
            <person name="Rougon-Cardoso A."/>
            <person name="Ryden P."/>
            <person name="Torto-Alalibo T."/>
            <person name="Studholme D."/>
            <person name="Wang Y."/>
            <person name="Win J."/>
            <person name="Wood J."/>
            <person name="Clifton S.W."/>
            <person name="Rogers J."/>
            <person name="Van den Ackerveken G."/>
            <person name="Jones J.D."/>
            <person name="McDowell J.M."/>
            <person name="Beynon J."/>
            <person name="Tyler B.M."/>
        </authorList>
    </citation>
    <scope>NUCLEOTIDE SEQUENCE [LARGE SCALE GENOMIC DNA]</scope>
    <source>
        <strain evidence="2">Emoy2</strain>
    </source>
</reference>
<dbReference type="EnsemblProtists" id="HpaT809214">
    <property type="protein sequence ID" value="HpaP809214"/>
    <property type="gene ID" value="HpaG809214"/>
</dbReference>